<dbReference type="EMBL" id="VFOQ01000001">
    <property type="protein sequence ID" value="TQL60975.1"/>
    <property type="molecule type" value="Genomic_DNA"/>
</dbReference>
<comment type="caution">
    <text evidence="2">The sequence shown here is derived from an EMBL/GenBank/DDBJ whole genome shotgun (WGS) entry which is preliminary data.</text>
</comment>
<reference evidence="2 3" key="1">
    <citation type="submission" date="2019-06" db="EMBL/GenBank/DDBJ databases">
        <title>Sequencing the genomes of 1000 actinobacteria strains.</title>
        <authorList>
            <person name="Klenk H.-P."/>
        </authorList>
    </citation>
    <scope>NUCLEOTIDE SEQUENCE [LARGE SCALE GENOMIC DNA]</scope>
    <source>
        <strain evidence="2 3">DSM 18082</strain>
    </source>
</reference>
<dbReference type="AlphaFoldDB" id="A0A542ZKV2"/>
<feature type="region of interest" description="Disordered" evidence="1">
    <location>
        <begin position="383"/>
        <end position="404"/>
    </location>
</feature>
<name>A0A542ZKV2_9MICO</name>
<proteinExistence type="predicted"/>
<evidence type="ECO:0000313" key="3">
    <source>
        <dbReference type="Proteomes" id="UP000319514"/>
    </source>
</evidence>
<evidence type="ECO:0000256" key="1">
    <source>
        <dbReference type="SAM" id="MobiDB-lite"/>
    </source>
</evidence>
<evidence type="ECO:0000313" key="2">
    <source>
        <dbReference type="EMBL" id="TQL60975.1"/>
    </source>
</evidence>
<organism evidence="2 3">
    <name type="scientific">Oryzihumus leptocrescens</name>
    <dbReference type="NCBI Taxonomy" id="297536"/>
    <lineage>
        <taxon>Bacteria</taxon>
        <taxon>Bacillati</taxon>
        <taxon>Actinomycetota</taxon>
        <taxon>Actinomycetes</taxon>
        <taxon>Micrococcales</taxon>
        <taxon>Intrasporangiaceae</taxon>
        <taxon>Oryzihumus</taxon>
    </lineage>
</organism>
<dbReference type="Proteomes" id="UP000319514">
    <property type="component" value="Unassembled WGS sequence"/>
</dbReference>
<protein>
    <submittedName>
        <fullName evidence="2">Uncharacterized protein</fullName>
    </submittedName>
</protein>
<sequence>MKAEMPAELGTWADARLARLRDLPRLGQADWPVVAGAHTGRYPRPRRAPSRSGLAEHAGLAEGWWPLLSTCVVRQVVELDEEAGLPSLLRGPFGAWTGAHLPQWAAATVSLSTVRGLRGKAVELDVELSAGLQLPATCVAEELVRLAVDQDLRSWGRHLGMTEQPLSLPHWGGAPLLATRLWDGDADRDTADLALMAARGHLGLPPAQWFRTWRDLLACPPAVVFERRGPAPTPGLPSPRPRMVVSEFGQMRPDTAAAATAAVQHGRAQLRGSRTHVVPRGGPRFGFQLKALLLPRRAQEVHLRWQPVATGPIRETPVLLTGLEVDEEGTLWLLAVWEASLVVVPVPYVVGIGFTVVSVAEAASRASRDVNWRPAQRLYREGADVGRSRRGNQSVSSLDVAGGG</sequence>
<accession>A0A542ZKV2</accession>
<keyword evidence="3" id="KW-1185">Reference proteome</keyword>
<gene>
    <name evidence="2" type="ORF">FB474_2378</name>
</gene>